<evidence type="ECO:0000313" key="2">
    <source>
        <dbReference type="EMBL" id="QJD30960.1"/>
    </source>
</evidence>
<evidence type="ECO:0000313" key="3">
    <source>
        <dbReference type="Proteomes" id="UP000503004"/>
    </source>
</evidence>
<keyword evidence="3" id="KW-1185">Reference proteome</keyword>
<sequence>MNYKLLLAVPLMTLALNAQAGKGGVGAIFGALIGGAVGKSAGQRMTVDEALVKVVDQINKQLPMTVDRDTRWESTQAGPGRAFTYHYTIVTARAAEIDTTEFYRAMSSHLRNSVCTSPDMQVFFKNGVTVSYSYRGSDGRHVTKVAITPRDCGIS</sequence>
<accession>A0A858QAU7</accession>
<feature type="chain" id="PRO_5032626546" evidence="1">
    <location>
        <begin position="21"/>
        <end position="155"/>
    </location>
</feature>
<evidence type="ECO:0000256" key="1">
    <source>
        <dbReference type="SAM" id="SignalP"/>
    </source>
</evidence>
<dbReference type="Proteomes" id="UP000503004">
    <property type="component" value="Chromosome"/>
</dbReference>
<dbReference type="EMBL" id="CP046565">
    <property type="protein sequence ID" value="QJD30960.1"/>
    <property type="molecule type" value="Genomic_DNA"/>
</dbReference>
<keyword evidence="1" id="KW-0732">Signal</keyword>
<dbReference type="RefSeq" id="WP_169604233.1">
    <property type="nucleotide sequence ID" value="NZ_CP046565.1"/>
</dbReference>
<gene>
    <name evidence="2" type="ORF">GNH96_14035</name>
</gene>
<proteinExistence type="predicted"/>
<organism evidence="2 3">
    <name type="scientific">Methylococcus geothermalis</name>
    <dbReference type="NCBI Taxonomy" id="2681310"/>
    <lineage>
        <taxon>Bacteria</taxon>
        <taxon>Pseudomonadati</taxon>
        <taxon>Pseudomonadota</taxon>
        <taxon>Gammaproteobacteria</taxon>
        <taxon>Methylococcales</taxon>
        <taxon>Methylococcaceae</taxon>
        <taxon>Methylococcus</taxon>
    </lineage>
</organism>
<dbReference type="AlphaFoldDB" id="A0A858QAU7"/>
<dbReference type="Gene3D" id="3.30.300.250">
    <property type="match status" value="1"/>
</dbReference>
<dbReference type="KEGG" id="metu:GNH96_14035"/>
<name>A0A858QAU7_9GAMM</name>
<reference evidence="3" key="1">
    <citation type="submission" date="2019-12" db="EMBL/GenBank/DDBJ databases">
        <authorList>
            <person name="Awala S.I."/>
            <person name="Rhee S.K."/>
        </authorList>
    </citation>
    <scope>NUCLEOTIDE SEQUENCE [LARGE SCALE GENOMIC DNA]</scope>
    <source>
        <strain evidence="3">IM1</strain>
    </source>
</reference>
<protein>
    <submittedName>
        <fullName evidence="2">Uncharacterized protein</fullName>
    </submittedName>
</protein>
<feature type="signal peptide" evidence="1">
    <location>
        <begin position="1"/>
        <end position="20"/>
    </location>
</feature>